<comment type="caution">
    <text evidence="1">The sequence shown here is derived from an EMBL/GenBank/DDBJ whole genome shotgun (WGS) entry which is preliminary data.</text>
</comment>
<reference evidence="2" key="1">
    <citation type="journal article" date="2019" name="Int. J. Syst. Evol. Microbiol.">
        <title>The Global Catalogue of Microorganisms (GCM) 10K type strain sequencing project: providing services to taxonomists for standard genome sequencing and annotation.</title>
        <authorList>
            <consortium name="The Broad Institute Genomics Platform"/>
            <consortium name="The Broad Institute Genome Sequencing Center for Infectious Disease"/>
            <person name="Wu L."/>
            <person name="Ma J."/>
        </authorList>
    </citation>
    <scope>NUCLEOTIDE SEQUENCE [LARGE SCALE GENOMIC DNA]</scope>
    <source>
        <strain evidence="2">CGMCC 4.7152</strain>
    </source>
</reference>
<name>A0ABV9VL42_9ACTN</name>
<dbReference type="Proteomes" id="UP001595912">
    <property type="component" value="Unassembled WGS sequence"/>
</dbReference>
<keyword evidence="2" id="KW-1185">Reference proteome</keyword>
<sequence>MTTRWSGSSAGDVTAALEAFARRIGVFDPGSGSIGGVDGGVDGGADGVEVRVDGGAAVWLSPGVARAFVEALLAYQDPRDRGSCDHCGGPRLDDNFMCADCGQPSGLFGQLLRERAARYEGPAGEVGGGPGG</sequence>
<accession>A0ABV9VL42</accession>
<protein>
    <submittedName>
        <fullName evidence="1">Uncharacterized protein</fullName>
    </submittedName>
</protein>
<dbReference type="EMBL" id="JBHSIU010000004">
    <property type="protein sequence ID" value="MFC4996444.1"/>
    <property type="molecule type" value="Genomic_DNA"/>
</dbReference>
<dbReference type="RefSeq" id="WP_380112648.1">
    <property type="nucleotide sequence ID" value="NZ_JBHSIU010000004.1"/>
</dbReference>
<organism evidence="1 2">
    <name type="scientific">Dactylosporangium cerinum</name>
    <dbReference type="NCBI Taxonomy" id="1434730"/>
    <lineage>
        <taxon>Bacteria</taxon>
        <taxon>Bacillati</taxon>
        <taxon>Actinomycetota</taxon>
        <taxon>Actinomycetes</taxon>
        <taxon>Micromonosporales</taxon>
        <taxon>Micromonosporaceae</taxon>
        <taxon>Dactylosporangium</taxon>
    </lineage>
</organism>
<gene>
    <name evidence="1" type="ORF">ACFPIJ_01240</name>
</gene>
<proteinExistence type="predicted"/>
<evidence type="ECO:0000313" key="2">
    <source>
        <dbReference type="Proteomes" id="UP001595912"/>
    </source>
</evidence>
<evidence type="ECO:0000313" key="1">
    <source>
        <dbReference type="EMBL" id="MFC4996444.1"/>
    </source>
</evidence>